<dbReference type="SMART" id="SM00342">
    <property type="entry name" value="HTH_ARAC"/>
    <property type="match status" value="1"/>
</dbReference>
<organism evidence="7 8">
    <name type="scientific">Paenibacillus antri</name>
    <dbReference type="NCBI Taxonomy" id="2582848"/>
    <lineage>
        <taxon>Bacteria</taxon>
        <taxon>Bacillati</taxon>
        <taxon>Bacillota</taxon>
        <taxon>Bacilli</taxon>
        <taxon>Bacillales</taxon>
        <taxon>Paenibacillaceae</taxon>
        <taxon>Paenibacillus</taxon>
    </lineage>
</organism>
<dbReference type="PRINTS" id="PR00032">
    <property type="entry name" value="HTHARAC"/>
</dbReference>
<keyword evidence="8" id="KW-1185">Reference proteome</keyword>
<evidence type="ECO:0000256" key="3">
    <source>
        <dbReference type="ARBA" id="ARBA00023163"/>
    </source>
</evidence>
<dbReference type="SUPFAM" id="SSF46689">
    <property type="entry name" value="Homeodomain-like"/>
    <property type="match status" value="2"/>
</dbReference>
<dbReference type="Gene3D" id="1.10.10.60">
    <property type="entry name" value="Homeodomain-like"/>
    <property type="match status" value="2"/>
</dbReference>
<dbReference type="GO" id="GO:0000160">
    <property type="term" value="P:phosphorelay signal transduction system"/>
    <property type="evidence" value="ECO:0007669"/>
    <property type="project" value="InterPro"/>
</dbReference>
<accession>A0A5R9GNU5</accession>
<feature type="domain" description="HTH araC/xylS-type" evidence="5">
    <location>
        <begin position="430"/>
        <end position="528"/>
    </location>
</feature>
<dbReference type="Pfam" id="PF17853">
    <property type="entry name" value="GGDEF_2"/>
    <property type="match status" value="1"/>
</dbReference>
<dbReference type="InterPro" id="IPR011006">
    <property type="entry name" value="CheY-like_superfamily"/>
</dbReference>
<dbReference type="Proteomes" id="UP000309676">
    <property type="component" value="Unassembled WGS sequence"/>
</dbReference>
<dbReference type="PANTHER" id="PTHR43280">
    <property type="entry name" value="ARAC-FAMILY TRANSCRIPTIONAL REGULATOR"/>
    <property type="match status" value="1"/>
</dbReference>
<evidence type="ECO:0000256" key="2">
    <source>
        <dbReference type="ARBA" id="ARBA00023125"/>
    </source>
</evidence>
<evidence type="ECO:0000313" key="7">
    <source>
        <dbReference type="EMBL" id="TLS53825.1"/>
    </source>
</evidence>
<dbReference type="PANTHER" id="PTHR43280:SF10">
    <property type="entry name" value="REGULATORY PROTEIN POCR"/>
    <property type="match status" value="1"/>
</dbReference>
<dbReference type="GO" id="GO:0003700">
    <property type="term" value="F:DNA-binding transcription factor activity"/>
    <property type="evidence" value="ECO:0007669"/>
    <property type="project" value="InterPro"/>
</dbReference>
<dbReference type="OrthoDB" id="342399at2"/>
<dbReference type="PROSITE" id="PS50110">
    <property type="entry name" value="RESPONSE_REGULATORY"/>
    <property type="match status" value="1"/>
</dbReference>
<dbReference type="PROSITE" id="PS00041">
    <property type="entry name" value="HTH_ARAC_FAMILY_1"/>
    <property type="match status" value="1"/>
</dbReference>
<dbReference type="Pfam" id="PF12833">
    <property type="entry name" value="HTH_18"/>
    <property type="match status" value="1"/>
</dbReference>
<dbReference type="SUPFAM" id="SSF52172">
    <property type="entry name" value="CheY-like"/>
    <property type="match status" value="1"/>
</dbReference>
<dbReference type="SMART" id="SM00448">
    <property type="entry name" value="REC"/>
    <property type="match status" value="1"/>
</dbReference>
<dbReference type="EMBL" id="VCIW01000001">
    <property type="protein sequence ID" value="TLS53825.1"/>
    <property type="molecule type" value="Genomic_DNA"/>
</dbReference>
<dbReference type="InterPro" id="IPR041522">
    <property type="entry name" value="CdaR_GGDEF"/>
</dbReference>
<keyword evidence="3" id="KW-0804">Transcription</keyword>
<evidence type="ECO:0000256" key="1">
    <source>
        <dbReference type="ARBA" id="ARBA00023015"/>
    </source>
</evidence>
<dbReference type="InterPro" id="IPR020449">
    <property type="entry name" value="Tscrpt_reg_AraC-type_HTH"/>
</dbReference>
<keyword evidence="4" id="KW-0597">Phosphoprotein</keyword>
<name>A0A5R9GNU5_9BACL</name>
<keyword evidence="2" id="KW-0238">DNA-binding</keyword>
<reference evidence="7 8" key="1">
    <citation type="submission" date="2019-05" db="EMBL/GenBank/DDBJ databases">
        <authorList>
            <person name="Narsing Rao M.P."/>
            <person name="Li W.J."/>
        </authorList>
    </citation>
    <scope>NUCLEOTIDE SEQUENCE [LARGE SCALE GENOMIC DNA]</scope>
    <source>
        <strain evidence="7 8">SYSU_K30003</strain>
    </source>
</reference>
<evidence type="ECO:0000313" key="8">
    <source>
        <dbReference type="Proteomes" id="UP000309676"/>
    </source>
</evidence>
<sequence length="529" mass="59600">MKIVIVEDEPDILRGMERTLQELRTEGPNGGSESMDVLAFDNPEQALLAIERERPPIVLTDIVMDGMTGLQLVERAKRPDYQPKFIIVSGYGDFEFARQSIQLGVQDYILKPFDREELRSKIRTLVKLVREEAAEREKADGLHPYAKLGALSLRDTFLLGLCTEAAPMREHLVHRLKFWELEWLANGAYQVLAVDCAAAADGPDGRRVPERELELRRFAIGNIGREVVREFEPAVILRAPSQQWIIIAEESKSDALADRLDQVVRVYQKYNVRIGVSGVSASIQALPEAFGQAKAALRYALLGTDAAVCRYMDVRSKVEDQDPAAALMEAIVSADAERIEIGVEKVVDGWVVGGAAASSAELQRRCLDLIARLYGSVGARLDGGHPQISVELWERLEAIFTAPEMKRFLYEHCLGIGGRLSATHENAVVEQAKRWIRERYFRDITLQELAEHVGLSAVWLSQLFKRETGTTFSEYVVDLRMEAARRLLRETTLKVYEIAEKVGYTDVQHFGQTFKKKCGHSPKEFRFGR</sequence>
<dbReference type="InterPro" id="IPR018062">
    <property type="entry name" value="HTH_AraC-typ_CS"/>
</dbReference>
<dbReference type="Gene3D" id="3.40.50.2300">
    <property type="match status" value="1"/>
</dbReference>
<keyword evidence="1" id="KW-0805">Transcription regulation</keyword>
<dbReference type="PROSITE" id="PS01124">
    <property type="entry name" value="HTH_ARAC_FAMILY_2"/>
    <property type="match status" value="1"/>
</dbReference>
<dbReference type="GO" id="GO:0043565">
    <property type="term" value="F:sequence-specific DNA binding"/>
    <property type="evidence" value="ECO:0007669"/>
    <property type="project" value="InterPro"/>
</dbReference>
<protein>
    <submittedName>
        <fullName evidence="7">Response regulator</fullName>
    </submittedName>
</protein>
<dbReference type="CDD" id="cd17536">
    <property type="entry name" value="REC_YesN-like"/>
    <property type="match status" value="1"/>
</dbReference>
<comment type="caution">
    <text evidence="7">The sequence shown here is derived from an EMBL/GenBank/DDBJ whole genome shotgun (WGS) entry which is preliminary data.</text>
</comment>
<gene>
    <name evidence="7" type="ORF">FE782_00235</name>
</gene>
<dbReference type="InterPro" id="IPR009057">
    <property type="entry name" value="Homeodomain-like_sf"/>
</dbReference>
<dbReference type="AlphaFoldDB" id="A0A5R9GNU5"/>
<dbReference type="InterPro" id="IPR001789">
    <property type="entry name" value="Sig_transdc_resp-reg_receiver"/>
</dbReference>
<proteinExistence type="predicted"/>
<evidence type="ECO:0000259" key="5">
    <source>
        <dbReference type="PROSITE" id="PS01124"/>
    </source>
</evidence>
<dbReference type="InterPro" id="IPR018060">
    <property type="entry name" value="HTH_AraC"/>
</dbReference>
<feature type="domain" description="Response regulatory" evidence="6">
    <location>
        <begin position="2"/>
        <end position="126"/>
    </location>
</feature>
<dbReference type="Pfam" id="PF00072">
    <property type="entry name" value="Response_reg"/>
    <property type="match status" value="1"/>
</dbReference>
<feature type="modified residue" description="4-aspartylphosphate" evidence="4">
    <location>
        <position position="61"/>
    </location>
</feature>
<evidence type="ECO:0000259" key="6">
    <source>
        <dbReference type="PROSITE" id="PS50110"/>
    </source>
</evidence>
<evidence type="ECO:0000256" key="4">
    <source>
        <dbReference type="PROSITE-ProRule" id="PRU00169"/>
    </source>
</evidence>